<keyword evidence="9" id="KW-1133">Transmembrane helix</keyword>
<evidence type="ECO:0000256" key="6">
    <source>
        <dbReference type="ARBA" id="ARBA00022771"/>
    </source>
</evidence>
<evidence type="ECO:0000256" key="4">
    <source>
        <dbReference type="ARBA" id="ARBA00022692"/>
    </source>
</evidence>
<dbReference type="GO" id="GO:0008270">
    <property type="term" value="F:zinc ion binding"/>
    <property type="evidence" value="ECO:0007669"/>
    <property type="project" value="UniProtKB-KW"/>
</dbReference>
<keyword evidence="15" id="KW-1185">Reference proteome</keyword>
<feature type="region of interest" description="Disordered" evidence="12">
    <location>
        <begin position="478"/>
        <end position="637"/>
    </location>
</feature>
<evidence type="ECO:0000256" key="7">
    <source>
        <dbReference type="ARBA" id="ARBA00022786"/>
    </source>
</evidence>
<feature type="compositionally biased region" description="Low complexity" evidence="12">
    <location>
        <begin position="295"/>
        <end position="317"/>
    </location>
</feature>
<comment type="subcellular location">
    <subcellularLocation>
        <location evidence="1">Membrane</location>
        <topology evidence="1">Single-pass membrane protein</topology>
    </subcellularLocation>
</comment>
<evidence type="ECO:0000259" key="13">
    <source>
        <dbReference type="PROSITE" id="PS50089"/>
    </source>
</evidence>
<evidence type="ECO:0000256" key="1">
    <source>
        <dbReference type="ARBA" id="ARBA00004167"/>
    </source>
</evidence>
<feature type="compositionally biased region" description="Polar residues" evidence="12">
    <location>
        <begin position="508"/>
        <end position="529"/>
    </location>
</feature>
<dbReference type="PANTHER" id="PTHR45768:SF18">
    <property type="entry name" value="RING-H2 FINGER PROTEIN ATL47-RELATED"/>
    <property type="match status" value="1"/>
</dbReference>
<dbReference type="PROSITE" id="PS50089">
    <property type="entry name" value="ZF_RING_2"/>
    <property type="match status" value="1"/>
</dbReference>
<evidence type="ECO:0000256" key="10">
    <source>
        <dbReference type="ARBA" id="ARBA00023136"/>
    </source>
</evidence>
<keyword evidence="8" id="KW-0862">Zinc</keyword>
<dbReference type="SUPFAM" id="SSF57850">
    <property type="entry name" value="RING/U-box"/>
    <property type="match status" value="1"/>
</dbReference>
<keyword evidence="5" id="KW-0479">Metal-binding</keyword>
<evidence type="ECO:0000256" key="11">
    <source>
        <dbReference type="PROSITE-ProRule" id="PRU00175"/>
    </source>
</evidence>
<dbReference type="Proteomes" id="UP000813385">
    <property type="component" value="Unassembled WGS sequence"/>
</dbReference>
<evidence type="ECO:0000313" key="15">
    <source>
        <dbReference type="Proteomes" id="UP000813385"/>
    </source>
</evidence>
<dbReference type="AlphaFoldDB" id="A0A8K0X9V0"/>
<reference evidence="14" key="1">
    <citation type="journal article" date="2021" name="Nat. Commun.">
        <title>Genetic determinants of endophytism in the Arabidopsis root mycobiome.</title>
        <authorList>
            <person name="Mesny F."/>
            <person name="Miyauchi S."/>
            <person name="Thiergart T."/>
            <person name="Pickel B."/>
            <person name="Atanasova L."/>
            <person name="Karlsson M."/>
            <person name="Huettel B."/>
            <person name="Barry K.W."/>
            <person name="Haridas S."/>
            <person name="Chen C."/>
            <person name="Bauer D."/>
            <person name="Andreopoulos W."/>
            <person name="Pangilinan J."/>
            <person name="LaButti K."/>
            <person name="Riley R."/>
            <person name="Lipzen A."/>
            <person name="Clum A."/>
            <person name="Drula E."/>
            <person name="Henrissat B."/>
            <person name="Kohler A."/>
            <person name="Grigoriev I.V."/>
            <person name="Martin F.M."/>
            <person name="Hacquard S."/>
        </authorList>
    </citation>
    <scope>NUCLEOTIDE SEQUENCE</scope>
    <source>
        <strain evidence="14">MPI-CAGE-AT-0016</strain>
    </source>
</reference>
<dbReference type="GO" id="GO:0016740">
    <property type="term" value="F:transferase activity"/>
    <property type="evidence" value="ECO:0007669"/>
    <property type="project" value="UniProtKB-KW"/>
</dbReference>
<feature type="compositionally biased region" description="Low complexity" evidence="12">
    <location>
        <begin position="22"/>
        <end position="40"/>
    </location>
</feature>
<gene>
    <name evidence="14" type="ORF">B0T11DRAFT_15940</name>
</gene>
<dbReference type="PANTHER" id="PTHR45768">
    <property type="entry name" value="E3 UBIQUITIN-PROTEIN LIGASE RNF13-LIKE"/>
    <property type="match status" value="1"/>
</dbReference>
<feature type="compositionally biased region" description="Pro residues" evidence="12">
    <location>
        <begin position="114"/>
        <end position="124"/>
    </location>
</feature>
<evidence type="ECO:0000256" key="2">
    <source>
        <dbReference type="ARBA" id="ARBA00004906"/>
    </source>
</evidence>
<name>A0A8K0X9V0_9PEZI</name>
<comment type="caution">
    <text evidence="14">The sequence shown here is derived from an EMBL/GenBank/DDBJ whole genome shotgun (WGS) entry which is preliminary data.</text>
</comment>
<dbReference type="InterPro" id="IPR001841">
    <property type="entry name" value="Znf_RING"/>
</dbReference>
<keyword evidence="3" id="KW-0808">Transferase</keyword>
<feature type="compositionally biased region" description="Low complexity" evidence="12">
    <location>
        <begin position="226"/>
        <end position="256"/>
    </location>
</feature>
<organism evidence="14 15">
    <name type="scientific">Plectosphaerella cucumerina</name>
    <dbReference type="NCBI Taxonomy" id="40658"/>
    <lineage>
        <taxon>Eukaryota</taxon>
        <taxon>Fungi</taxon>
        <taxon>Dikarya</taxon>
        <taxon>Ascomycota</taxon>
        <taxon>Pezizomycotina</taxon>
        <taxon>Sordariomycetes</taxon>
        <taxon>Hypocreomycetidae</taxon>
        <taxon>Glomerellales</taxon>
        <taxon>Plectosphaerellaceae</taxon>
        <taxon>Plectosphaerella</taxon>
    </lineage>
</organism>
<dbReference type="InterPro" id="IPR013083">
    <property type="entry name" value="Znf_RING/FYVE/PHD"/>
</dbReference>
<dbReference type="OrthoDB" id="8062037at2759"/>
<dbReference type="Pfam" id="PF13639">
    <property type="entry name" value="zf-RING_2"/>
    <property type="match status" value="1"/>
</dbReference>
<evidence type="ECO:0000256" key="5">
    <source>
        <dbReference type="ARBA" id="ARBA00022723"/>
    </source>
</evidence>
<evidence type="ECO:0000256" key="3">
    <source>
        <dbReference type="ARBA" id="ARBA00022679"/>
    </source>
</evidence>
<dbReference type="GO" id="GO:0016567">
    <property type="term" value="P:protein ubiquitination"/>
    <property type="evidence" value="ECO:0007669"/>
    <property type="project" value="UniProtKB-UniPathway"/>
</dbReference>
<evidence type="ECO:0000256" key="12">
    <source>
        <dbReference type="SAM" id="MobiDB-lite"/>
    </source>
</evidence>
<feature type="compositionally biased region" description="Low complexity" evidence="12">
    <location>
        <begin position="265"/>
        <end position="288"/>
    </location>
</feature>
<dbReference type="GO" id="GO:0016020">
    <property type="term" value="C:membrane"/>
    <property type="evidence" value="ECO:0007669"/>
    <property type="project" value="UniProtKB-SubCell"/>
</dbReference>
<accession>A0A8K0X9V0</accession>
<keyword evidence="4" id="KW-0812">Transmembrane</keyword>
<evidence type="ECO:0000256" key="9">
    <source>
        <dbReference type="ARBA" id="ARBA00022989"/>
    </source>
</evidence>
<dbReference type="Gene3D" id="3.30.40.10">
    <property type="entry name" value="Zinc/RING finger domain, C3HC4 (zinc finger)"/>
    <property type="match status" value="1"/>
</dbReference>
<protein>
    <recommendedName>
        <fullName evidence="13">RING-type domain-containing protein</fullName>
    </recommendedName>
</protein>
<sequence length="637" mass="68570">MDAMDLDPPEPQRPLMQPQPQPQLQQQLQQHTQHQPLTSQSSCPGVRLDPYAHSHNSTAGRYDPVHGAADNAWGSHQWQPGPPATGGYYMHQRSQSGSDTFTSSFPGSTLGQQPQPPPIAPPEPYAYQLPFGYQTSMANQAIAGGPQPSHGATQDPYFGPVPYGMPMLHSGGAATRLAPIHPAFRSMERMSMSLGPMHGQPFGGTPQQSPSYGSSHTNNLRPQPPAQQRSSRSSSHSTSSANPSATWLQTHRANAAAPPPPPPLSLLSAAANTSSNNPQQQQQRTSHSSSRRYRPASYRPTSSMVSSGDMSTSSTRSARGGPGSPFLERDDDSVRDAQFARGAMITTSVASLSAIKSLQKLEISSLPEGERTCNICYTDFGVKTPEGITELPVKIPVCQHVFGSNCIRTWFKDADHCPYCRAKVQSEHKHTFPPGSAHASAVLSQQLSLMMRSRAGHAMTHNPTLVSELLQQGILPEHLATPPPFHDRRPPPTNSEDAHRRQRARHGSYNTSQMRSQPSSLRQEQSMHQMQYHLAGEQSRTQTPPSGAQPANHDDSVAGDAAPNQQPAPGSPVTDRPDSQRLPRNSGVPQLSAMMSQHDLPSWQPPWIPTTSGTGPGAANALGGNTPAPRLAPGVSP</sequence>
<feature type="region of interest" description="Disordered" evidence="12">
    <location>
        <begin position="193"/>
        <end position="331"/>
    </location>
</feature>
<comment type="pathway">
    <text evidence="2">Protein modification; protein ubiquitination.</text>
</comment>
<feature type="compositionally biased region" description="Polar residues" evidence="12">
    <location>
        <begin position="92"/>
        <end position="111"/>
    </location>
</feature>
<dbReference type="UniPathway" id="UPA00143"/>
<dbReference type="EMBL" id="JAGPXD010000001">
    <property type="protein sequence ID" value="KAH7376023.1"/>
    <property type="molecule type" value="Genomic_DNA"/>
</dbReference>
<keyword evidence="10" id="KW-0472">Membrane</keyword>
<feature type="domain" description="RING-type" evidence="13">
    <location>
        <begin position="373"/>
        <end position="421"/>
    </location>
</feature>
<feature type="compositionally biased region" description="Polar residues" evidence="12">
    <location>
        <begin position="205"/>
        <end position="220"/>
    </location>
</feature>
<feature type="compositionally biased region" description="Pro residues" evidence="12">
    <location>
        <begin position="9"/>
        <end position="21"/>
    </location>
</feature>
<keyword evidence="6 11" id="KW-0863">Zinc-finger</keyword>
<evidence type="ECO:0000313" key="14">
    <source>
        <dbReference type="EMBL" id="KAH7376023.1"/>
    </source>
</evidence>
<feature type="region of interest" description="Disordered" evidence="12">
    <location>
        <begin position="1"/>
        <end position="127"/>
    </location>
</feature>
<evidence type="ECO:0000256" key="8">
    <source>
        <dbReference type="ARBA" id="ARBA00022833"/>
    </source>
</evidence>
<proteinExistence type="predicted"/>
<keyword evidence="7" id="KW-0833">Ubl conjugation pathway</keyword>